<dbReference type="EMBL" id="JAGFMF010011709">
    <property type="protein sequence ID" value="KAG8515521.1"/>
    <property type="molecule type" value="Genomic_DNA"/>
</dbReference>
<sequence length="119" mass="13589">VKEHNLTQEVCTEMNQWESTPKRAATKASRERAPSTDRVKKHLSYQHRAVEFGEMLGRKISQGSKTDLRCQSATTDGFRGWRNVPGLFKDCHLDAIHTKRITIKPKDFHPVDSTDKGKV</sequence>
<dbReference type="AlphaFoldDB" id="A0A8J6A9V3"/>
<dbReference type="Proteomes" id="UP000700334">
    <property type="component" value="Unassembled WGS sequence"/>
</dbReference>
<organism evidence="2 3">
    <name type="scientific">Galemys pyrenaicus</name>
    <name type="common">Iberian desman</name>
    <name type="synonym">Pyrenean desman</name>
    <dbReference type="NCBI Taxonomy" id="202257"/>
    <lineage>
        <taxon>Eukaryota</taxon>
        <taxon>Metazoa</taxon>
        <taxon>Chordata</taxon>
        <taxon>Craniata</taxon>
        <taxon>Vertebrata</taxon>
        <taxon>Euteleostomi</taxon>
        <taxon>Mammalia</taxon>
        <taxon>Eutheria</taxon>
        <taxon>Laurasiatheria</taxon>
        <taxon>Eulipotyphla</taxon>
        <taxon>Talpidae</taxon>
        <taxon>Galemys</taxon>
    </lineage>
</organism>
<gene>
    <name evidence="2" type="ORF">J0S82_019298</name>
</gene>
<comment type="caution">
    <text evidence="2">The sequence shown here is derived from an EMBL/GenBank/DDBJ whole genome shotgun (WGS) entry which is preliminary data.</text>
</comment>
<accession>A0A8J6A9V3</accession>
<name>A0A8J6A9V3_GALPY</name>
<feature type="non-terminal residue" evidence="2">
    <location>
        <position position="1"/>
    </location>
</feature>
<protein>
    <submittedName>
        <fullName evidence="2">Histone H3.3C</fullName>
    </submittedName>
</protein>
<dbReference type="InterPro" id="IPR009072">
    <property type="entry name" value="Histone-fold"/>
</dbReference>
<evidence type="ECO:0000313" key="2">
    <source>
        <dbReference type="EMBL" id="KAG8515521.1"/>
    </source>
</evidence>
<evidence type="ECO:0000313" key="3">
    <source>
        <dbReference type="Proteomes" id="UP000700334"/>
    </source>
</evidence>
<reference evidence="2" key="1">
    <citation type="journal article" date="2021" name="Evol. Appl.">
        <title>The genome of the Pyrenean desman and the effects of bottlenecks and inbreeding on the genomic landscape of an endangered species.</title>
        <authorList>
            <person name="Escoda L."/>
            <person name="Castresana J."/>
        </authorList>
    </citation>
    <scope>NUCLEOTIDE SEQUENCE</scope>
    <source>
        <strain evidence="2">IBE-C5619</strain>
    </source>
</reference>
<keyword evidence="3" id="KW-1185">Reference proteome</keyword>
<feature type="compositionally biased region" description="Basic and acidic residues" evidence="1">
    <location>
        <begin position="28"/>
        <end position="38"/>
    </location>
</feature>
<evidence type="ECO:0000256" key="1">
    <source>
        <dbReference type="SAM" id="MobiDB-lite"/>
    </source>
</evidence>
<feature type="region of interest" description="Disordered" evidence="1">
    <location>
        <begin position="14"/>
        <end position="43"/>
    </location>
</feature>
<proteinExistence type="predicted"/>
<dbReference type="Gene3D" id="1.10.20.10">
    <property type="entry name" value="Histone, subunit A"/>
    <property type="match status" value="1"/>
</dbReference>
<dbReference type="GO" id="GO:0046982">
    <property type="term" value="F:protein heterodimerization activity"/>
    <property type="evidence" value="ECO:0007669"/>
    <property type="project" value="InterPro"/>
</dbReference>
<dbReference type="SUPFAM" id="SSF47113">
    <property type="entry name" value="Histone-fold"/>
    <property type="match status" value="1"/>
</dbReference>